<dbReference type="CDD" id="cd20366">
    <property type="entry name" value="BRcat_RBR_RNF144A"/>
    <property type="match status" value="1"/>
</dbReference>
<keyword evidence="16" id="KW-0256">Endoplasmic reticulum</keyword>
<keyword evidence="7" id="KW-0004">4Fe-4S</keyword>
<dbReference type="SFLD" id="SFLDG01088">
    <property type="entry name" value="antiviral_proteins"/>
    <property type="match status" value="1"/>
</dbReference>
<dbReference type="EMBL" id="BRZM01000118">
    <property type="protein sequence ID" value="GLD67742.1"/>
    <property type="molecule type" value="Genomic_DNA"/>
</dbReference>
<dbReference type="SFLD" id="SFLDS00029">
    <property type="entry name" value="Radical_SAM"/>
    <property type="match status" value="1"/>
</dbReference>
<dbReference type="InterPro" id="IPR013083">
    <property type="entry name" value="Znf_RING/FYVE/PHD"/>
</dbReference>
<evidence type="ECO:0000259" key="34">
    <source>
        <dbReference type="PROSITE" id="PS51918"/>
    </source>
</evidence>
<dbReference type="SMART" id="SM00647">
    <property type="entry name" value="IBR"/>
    <property type="match status" value="2"/>
</dbReference>
<evidence type="ECO:0000256" key="17">
    <source>
        <dbReference type="ARBA" id="ARBA00022833"/>
    </source>
</evidence>
<keyword evidence="21" id="KW-0411">Iron-sulfur</keyword>
<evidence type="ECO:0000256" key="1">
    <source>
        <dbReference type="ARBA" id="ARBA00001798"/>
    </source>
</evidence>
<keyword evidence="17" id="KW-0862">Zinc</keyword>
<dbReference type="InterPro" id="IPR013785">
    <property type="entry name" value="Aldolase_TIM"/>
</dbReference>
<dbReference type="InterPro" id="IPR026372">
    <property type="entry name" value="RSAD2"/>
</dbReference>
<dbReference type="Gene3D" id="1.20.120.1750">
    <property type="match status" value="1"/>
</dbReference>
<dbReference type="NCBIfam" id="TIGR04278">
    <property type="entry name" value="viperin"/>
    <property type="match status" value="1"/>
</dbReference>
<organism evidence="35 36">
    <name type="scientific">Lates japonicus</name>
    <name type="common">Japanese lates</name>
    <dbReference type="NCBI Taxonomy" id="270547"/>
    <lineage>
        <taxon>Eukaryota</taxon>
        <taxon>Metazoa</taxon>
        <taxon>Chordata</taxon>
        <taxon>Craniata</taxon>
        <taxon>Vertebrata</taxon>
        <taxon>Euteleostomi</taxon>
        <taxon>Actinopterygii</taxon>
        <taxon>Neopterygii</taxon>
        <taxon>Teleostei</taxon>
        <taxon>Neoteleostei</taxon>
        <taxon>Acanthomorphata</taxon>
        <taxon>Carangaria</taxon>
        <taxon>Carangaria incertae sedis</taxon>
        <taxon>Centropomidae</taxon>
        <taxon>Lates</taxon>
    </lineage>
</organism>
<dbReference type="InterPro" id="IPR007197">
    <property type="entry name" value="rSAM"/>
</dbReference>
<keyword evidence="9" id="KW-0808">Transferase</keyword>
<dbReference type="GO" id="GO:0005789">
    <property type="term" value="C:endoplasmic reticulum membrane"/>
    <property type="evidence" value="ECO:0007669"/>
    <property type="project" value="UniProtKB-SubCell"/>
</dbReference>
<name>A0AAD3RGF1_LATJO</name>
<dbReference type="GO" id="GO:0008270">
    <property type="term" value="F:zinc ion binding"/>
    <property type="evidence" value="ECO:0007669"/>
    <property type="project" value="UniProtKB-KW"/>
</dbReference>
<dbReference type="InterPro" id="IPR017907">
    <property type="entry name" value="Znf_RING_CS"/>
</dbReference>
<evidence type="ECO:0000256" key="21">
    <source>
        <dbReference type="ARBA" id="ARBA00023014"/>
    </source>
</evidence>
<evidence type="ECO:0000256" key="30">
    <source>
        <dbReference type="PROSITE-ProRule" id="PRU00175"/>
    </source>
</evidence>
<evidence type="ECO:0000256" key="26">
    <source>
        <dbReference type="ARBA" id="ARBA00035040"/>
    </source>
</evidence>
<dbReference type="FunFam" id="3.30.40.10:FF:000051">
    <property type="entry name" value="RBR-type E3 ubiquitin transferase"/>
    <property type="match status" value="1"/>
</dbReference>
<evidence type="ECO:0000256" key="16">
    <source>
        <dbReference type="ARBA" id="ARBA00022824"/>
    </source>
</evidence>
<evidence type="ECO:0000256" key="24">
    <source>
        <dbReference type="ARBA" id="ARBA00035008"/>
    </source>
</evidence>
<gene>
    <name evidence="35" type="ORF">AKAME5_001907100</name>
</gene>
<evidence type="ECO:0000256" key="8">
    <source>
        <dbReference type="ARBA" id="ARBA00022588"/>
    </source>
</evidence>
<dbReference type="GO" id="GO:0051539">
    <property type="term" value="F:4 iron, 4 sulfur cluster binding"/>
    <property type="evidence" value="ECO:0007669"/>
    <property type="project" value="UniProtKB-KW"/>
</dbReference>
<dbReference type="PROSITE" id="PS51918">
    <property type="entry name" value="RADICAL_SAM"/>
    <property type="match status" value="1"/>
</dbReference>
<dbReference type="NCBIfam" id="NF038283">
    <property type="entry name" value="viperin_w_prok"/>
    <property type="match status" value="1"/>
</dbReference>
<dbReference type="InterPro" id="IPR001841">
    <property type="entry name" value="Znf_RING"/>
</dbReference>
<dbReference type="AlphaFoldDB" id="A0AAD3RGF1"/>
<dbReference type="SMART" id="SM00729">
    <property type="entry name" value="Elp3"/>
    <property type="match status" value="1"/>
</dbReference>
<dbReference type="SUPFAM" id="SSF102114">
    <property type="entry name" value="Radical SAM enzymes"/>
    <property type="match status" value="1"/>
</dbReference>
<comment type="catalytic activity">
    <reaction evidence="1">
        <text>[E2 ubiquitin-conjugating enzyme]-S-ubiquitinyl-L-cysteine + [acceptor protein]-L-lysine = [E2 ubiquitin-conjugating enzyme]-L-cysteine + [acceptor protein]-N(6)-ubiquitinyl-L-lysine.</text>
        <dbReference type="EC" id="2.3.2.31"/>
    </reaction>
</comment>
<evidence type="ECO:0000256" key="2">
    <source>
        <dbReference type="ARBA" id="ARBA00001966"/>
    </source>
</evidence>
<evidence type="ECO:0000259" key="32">
    <source>
        <dbReference type="PROSITE" id="PS50089"/>
    </source>
</evidence>
<comment type="function">
    <text evidence="29">E3 ubiquitin-protein ligase which accepts ubiquitin from E2 ubiquitin-conjugating enzymes ube2l3 and ube2l6 in the form of a thioester and then directly transfers the ubiquitin to targeted substrates.</text>
</comment>
<feature type="domain" description="RING-type" evidence="32">
    <location>
        <begin position="507"/>
        <end position="553"/>
    </location>
</feature>
<proteinExistence type="inferred from homology"/>
<evidence type="ECO:0000256" key="4">
    <source>
        <dbReference type="ARBA" id="ARBA00004397"/>
    </source>
</evidence>
<accession>A0AAD3RGF1</accession>
<reference evidence="35" key="1">
    <citation type="submission" date="2022-08" db="EMBL/GenBank/DDBJ databases">
        <title>Genome sequencing of akame (Lates japonicus).</title>
        <authorList>
            <person name="Hashiguchi Y."/>
            <person name="Takahashi H."/>
        </authorList>
    </citation>
    <scope>NUCLEOTIDE SEQUENCE</scope>
    <source>
        <strain evidence="35">Kochi</strain>
    </source>
</reference>
<feature type="transmembrane region" description="Helical" evidence="31">
    <location>
        <begin position="740"/>
        <end position="766"/>
    </location>
</feature>
<dbReference type="Pfam" id="PF04055">
    <property type="entry name" value="Radical_SAM"/>
    <property type="match status" value="1"/>
</dbReference>
<dbReference type="Gene3D" id="3.30.40.10">
    <property type="entry name" value="Zinc/RING finger domain, C3HC4 (zinc finger)"/>
    <property type="match status" value="1"/>
</dbReference>
<dbReference type="Proteomes" id="UP001279410">
    <property type="component" value="Unassembled WGS sequence"/>
</dbReference>
<sequence>MVLISSVLASPKLLLHLCISTLHCVFESVFSKVHFWITGACKDSNPPDRKLDERKDQNATTPTSVNYHFTRKCNYKCGFCFHTAKTSFVLPLEEAKRGLKLLQEAGMEKINFSGGEPFLHDKGEFLGKLVEYCKVDLQLPSVSIVSNGSMIKEKWFQKYGDYLDILAISCDSFDEATNQLIGRAQGRKSHLDNLYKIRSWCQQYKVAFKINSVINTFNVDEDMTEQIAELNPVRWKVFQCLLIDGENAGESALREAERFVISDQQFQEFLDRHSSVSCLVPESNEKMRNSYLILDEYMRFLDCREGRKDPSKSILDVGVKGAICFSGFDEKMFLKRGGKYEWSKADMKLDCAGQQTGSFLANKWRPSCAKQLISYRARQQERRRGKHTAPGFLLQQDSTQGFCAAAAAVGRNNTAGRCAPFGNREQTAAVPVYKQSYCQAKQTGESQLQLVLPLRFAYLSAALQATVAGCYTIKTALSQKASSVAVKMTTARYRPTWELAVDPLVSCKLCLGEFPLEQMTTITQCQCVFCTLCLKQYVELLIKEGLETAISCPDSACPKRGHLQENEIECMVATEMMQRYKKLQFEREVLLDPCRTWCPSSTCQAVCQLKESDSPALPQLVQCAVCALEFCSACKANWHPGQACQENNLPITSFLPGENSSFYKNEEDDAPIKRCPKCKVYIERDEGCAQMMCKNCKHAFCWYCLESLDDDFLLIHYDKGPCRNKLGHSRASVIWHRTQVVGIFAGFGLLLLVASPFLLLATPIVLCCKCKCSKGDDDPLPT</sequence>
<evidence type="ECO:0000256" key="7">
    <source>
        <dbReference type="ARBA" id="ARBA00022485"/>
    </source>
</evidence>
<evidence type="ECO:0000256" key="6">
    <source>
        <dbReference type="ARBA" id="ARBA00012251"/>
    </source>
</evidence>
<dbReference type="InterPro" id="IPR002867">
    <property type="entry name" value="IBR_dom"/>
</dbReference>
<keyword evidence="23 31" id="KW-0472">Membrane</keyword>
<dbReference type="GO" id="GO:0005739">
    <property type="term" value="C:mitochondrion"/>
    <property type="evidence" value="ECO:0007669"/>
    <property type="project" value="TreeGrafter"/>
</dbReference>
<dbReference type="SFLD" id="SFLDF00318">
    <property type="entry name" value="Viperin"/>
    <property type="match status" value="1"/>
</dbReference>
<dbReference type="PANTHER" id="PTHR21339:SF0">
    <property type="entry name" value="S-ADENOSYLMETHIONINE-DEPENDENT NUCLEOTIDE DEHYDRATASE RSAD2"/>
    <property type="match status" value="1"/>
</dbReference>
<dbReference type="PROSITE" id="PS00518">
    <property type="entry name" value="ZF_RING_1"/>
    <property type="match status" value="1"/>
</dbReference>
<evidence type="ECO:0000256" key="23">
    <source>
        <dbReference type="ARBA" id="ARBA00023136"/>
    </source>
</evidence>
<dbReference type="InterPro" id="IPR058240">
    <property type="entry name" value="rSAM_sf"/>
</dbReference>
<dbReference type="SUPFAM" id="SSF57850">
    <property type="entry name" value="RING/U-box"/>
    <property type="match status" value="3"/>
</dbReference>
<keyword evidence="13" id="KW-0677">Repeat</keyword>
<feature type="domain" description="Radical SAM core" evidence="34">
    <location>
        <begin position="59"/>
        <end position="279"/>
    </location>
</feature>
<dbReference type="PANTHER" id="PTHR21339">
    <property type="entry name" value="RADICAL S-ADENOSYL METHIONINE DOMAIN-CONTAINING PROTEIN 2"/>
    <property type="match status" value="1"/>
</dbReference>
<evidence type="ECO:0000256" key="3">
    <source>
        <dbReference type="ARBA" id="ARBA00004167"/>
    </source>
</evidence>
<dbReference type="GO" id="GO:0051607">
    <property type="term" value="P:defense response to virus"/>
    <property type="evidence" value="ECO:0007669"/>
    <property type="project" value="UniProtKB-KW"/>
</dbReference>
<keyword evidence="20" id="KW-0408">Iron</keyword>
<keyword evidence="10" id="KW-0949">S-adenosyl-L-methionine</keyword>
<dbReference type="Pfam" id="PF22191">
    <property type="entry name" value="IBR_1"/>
    <property type="match status" value="1"/>
</dbReference>
<dbReference type="FunFam" id="1.20.120.1750:FF:000006">
    <property type="entry name" value="RBR-type E3 ubiquitin transferase"/>
    <property type="match status" value="1"/>
</dbReference>
<comment type="similarity">
    <text evidence="28">Belongs to the RBR family. RNF144 subfamily.</text>
</comment>
<comment type="caution">
    <text evidence="35">The sequence shown here is derived from an EMBL/GenBank/DDBJ whole genome shotgun (WGS) entry which is preliminary data.</text>
</comment>
<dbReference type="Pfam" id="PF01485">
    <property type="entry name" value="IBR"/>
    <property type="match status" value="1"/>
</dbReference>
<dbReference type="GO" id="GO:0050778">
    <property type="term" value="P:positive regulation of immune response"/>
    <property type="evidence" value="ECO:0007669"/>
    <property type="project" value="TreeGrafter"/>
</dbReference>
<evidence type="ECO:0000256" key="22">
    <source>
        <dbReference type="ARBA" id="ARBA00023118"/>
    </source>
</evidence>
<evidence type="ECO:0000256" key="13">
    <source>
        <dbReference type="ARBA" id="ARBA00022737"/>
    </source>
</evidence>
<keyword evidence="15" id="KW-0833">Ubl conjugation pathway</keyword>
<keyword evidence="8" id="KW-0399">Innate immunity</keyword>
<evidence type="ECO:0000256" key="20">
    <source>
        <dbReference type="ARBA" id="ARBA00023004"/>
    </source>
</evidence>
<evidence type="ECO:0000313" key="35">
    <source>
        <dbReference type="EMBL" id="GLD67742.1"/>
    </source>
</evidence>
<comment type="similarity">
    <text evidence="24">Belongs to the radical SAM superfamily. RSAD2 family.</text>
</comment>
<dbReference type="GO" id="GO:0005811">
    <property type="term" value="C:lipid droplet"/>
    <property type="evidence" value="ECO:0007669"/>
    <property type="project" value="InterPro"/>
</dbReference>
<evidence type="ECO:0000256" key="14">
    <source>
        <dbReference type="ARBA" id="ARBA00022771"/>
    </source>
</evidence>
<dbReference type="PROSITE" id="PS50089">
    <property type="entry name" value="ZF_RING_2"/>
    <property type="match status" value="1"/>
</dbReference>
<dbReference type="EC" id="2.3.2.31" evidence="6"/>
<dbReference type="Gene3D" id="3.20.20.70">
    <property type="entry name" value="Aldolase class I"/>
    <property type="match status" value="1"/>
</dbReference>
<dbReference type="CDD" id="cd16777">
    <property type="entry name" value="mRING-HC-C4C4_RBR_RNF144A"/>
    <property type="match status" value="1"/>
</dbReference>
<evidence type="ECO:0000256" key="15">
    <source>
        <dbReference type="ARBA" id="ARBA00022786"/>
    </source>
</evidence>
<evidence type="ECO:0000256" key="5">
    <source>
        <dbReference type="ARBA" id="ARBA00004906"/>
    </source>
</evidence>
<dbReference type="GO" id="GO:0061630">
    <property type="term" value="F:ubiquitin protein ligase activity"/>
    <property type="evidence" value="ECO:0007669"/>
    <property type="project" value="UniProtKB-EC"/>
</dbReference>
<evidence type="ECO:0000256" key="18">
    <source>
        <dbReference type="ARBA" id="ARBA00022859"/>
    </source>
</evidence>
<dbReference type="CDD" id="cd20352">
    <property type="entry name" value="Rcat_RBR_RNF144"/>
    <property type="match status" value="1"/>
</dbReference>
<evidence type="ECO:0000313" key="36">
    <source>
        <dbReference type="Proteomes" id="UP001279410"/>
    </source>
</evidence>
<evidence type="ECO:0000256" key="31">
    <source>
        <dbReference type="SAM" id="Phobius"/>
    </source>
</evidence>
<dbReference type="InterPro" id="IPR051196">
    <property type="entry name" value="RSAD2/Viperin_antiviral"/>
</dbReference>
<keyword evidence="18" id="KW-0391">Immunity</keyword>
<keyword evidence="11 31" id="KW-0812">Transmembrane</keyword>
<keyword evidence="36" id="KW-1185">Reference proteome</keyword>
<keyword evidence="22" id="KW-0051">Antiviral defense</keyword>
<keyword evidence="12" id="KW-0479">Metal-binding</keyword>
<evidence type="ECO:0000256" key="27">
    <source>
        <dbReference type="ARBA" id="ARBA00035042"/>
    </source>
</evidence>
<evidence type="ECO:0000256" key="11">
    <source>
        <dbReference type="ARBA" id="ARBA00022692"/>
    </source>
</evidence>
<comment type="pathway">
    <text evidence="5">Protein modification; protein ubiquitination.</text>
</comment>
<evidence type="ECO:0000256" key="29">
    <source>
        <dbReference type="ARBA" id="ARBA00058293"/>
    </source>
</evidence>
<dbReference type="GO" id="GO:0045087">
    <property type="term" value="P:innate immune response"/>
    <property type="evidence" value="ECO:0007669"/>
    <property type="project" value="UniProtKB-KW"/>
</dbReference>
<keyword evidence="19 31" id="KW-1133">Transmembrane helix</keyword>
<dbReference type="InterPro" id="IPR044066">
    <property type="entry name" value="TRIAD_supradom"/>
</dbReference>
<comment type="cofactor">
    <cofactor evidence="2">
        <name>[4Fe-4S] cluster</name>
        <dbReference type="ChEBI" id="CHEBI:49883"/>
    </cofactor>
</comment>
<keyword evidence="14 30" id="KW-0863">Zinc-finger</keyword>
<dbReference type="PROSITE" id="PS51873">
    <property type="entry name" value="TRIAD"/>
    <property type="match status" value="1"/>
</dbReference>
<evidence type="ECO:0000256" key="19">
    <source>
        <dbReference type="ARBA" id="ARBA00022989"/>
    </source>
</evidence>
<feature type="domain" description="RING-type" evidence="33">
    <location>
        <begin position="503"/>
        <end position="726"/>
    </location>
</feature>
<evidence type="ECO:0000256" key="12">
    <source>
        <dbReference type="ARBA" id="ARBA00022723"/>
    </source>
</evidence>
<dbReference type="SFLD" id="SFLDG01067">
    <property type="entry name" value="SPASM/twitch_domain_containing"/>
    <property type="match status" value="1"/>
</dbReference>
<evidence type="ECO:0000256" key="25">
    <source>
        <dbReference type="ARBA" id="ARBA00035038"/>
    </source>
</evidence>
<protein>
    <recommendedName>
        <fullName evidence="25">S-adenosylmethionine-dependent nucleotide dehydratase RSAD2</fullName>
        <ecNumber evidence="6">2.3.2.31</ecNumber>
    </recommendedName>
    <alternativeName>
        <fullName evidence="26">Radical S-adenosyl methionine domain-containing protein 2</fullName>
    </alternativeName>
    <alternativeName>
        <fullName evidence="27">Virus inhibitory protein, endoplasmic reticulum-associated, interferon-inducible</fullName>
    </alternativeName>
</protein>
<evidence type="ECO:0000259" key="33">
    <source>
        <dbReference type="PROSITE" id="PS51873"/>
    </source>
</evidence>
<comment type="subcellular location">
    <subcellularLocation>
        <location evidence="4">Endoplasmic reticulum membrane</location>
        <topology evidence="4">Peripheral membrane protein</topology>
        <orientation evidence="4">Cytoplasmic side</orientation>
    </subcellularLocation>
    <subcellularLocation>
        <location evidence="3">Membrane</location>
        <topology evidence="3">Single-pass membrane protein</topology>
    </subcellularLocation>
</comment>
<evidence type="ECO:0000256" key="10">
    <source>
        <dbReference type="ARBA" id="ARBA00022691"/>
    </source>
</evidence>
<dbReference type="InterPro" id="IPR006638">
    <property type="entry name" value="Elp3/MiaA/NifB-like_rSAM"/>
</dbReference>
<dbReference type="CDD" id="cd01335">
    <property type="entry name" value="Radical_SAM"/>
    <property type="match status" value="1"/>
</dbReference>
<evidence type="ECO:0000256" key="28">
    <source>
        <dbReference type="ARBA" id="ARBA00038342"/>
    </source>
</evidence>
<evidence type="ECO:0000256" key="9">
    <source>
        <dbReference type="ARBA" id="ARBA00022679"/>
    </source>
</evidence>